<proteinExistence type="inferred from homology"/>
<dbReference type="CDD" id="cd02002">
    <property type="entry name" value="TPP_BFDC"/>
    <property type="match status" value="1"/>
</dbReference>
<feature type="domain" description="Thiamine pyrophosphate enzyme N-terminal TPP-binding" evidence="6">
    <location>
        <begin position="3"/>
        <end position="108"/>
    </location>
</feature>
<dbReference type="Gene3D" id="3.40.50.1220">
    <property type="entry name" value="TPP-binding domain"/>
    <property type="match status" value="1"/>
</dbReference>
<keyword evidence="2 3" id="KW-0786">Thiamine pyrophosphate</keyword>
<accession>A0AAJ6P6J0</accession>
<evidence type="ECO:0000256" key="1">
    <source>
        <dbReference type="ARBA" id="ARBA00007812"/>
    </source>
</evidence>
<comment type="similarity">
    <text evidence="1 3">Belongs to the TPP enzyme family.</text>
</comment>
<sequence length="526" mass="57532">MKTVQQYTYDILRKNKINKVFGNPGSNELPFLKNFPADFQYILGLHEGTVVGIADGYAQATGQPAFVNLHSAAGTGNAMGALSNAWNSHTPLVITSGQQTRAMMGVEALLTNLEATQLPKPLVKWSHEPASANEVPHAISRAIDLAKAEAAGPVYVSIPYSDWDIEVDEQSEHLLRKHVVSSQCLSDHDLKTIAQKINSAEKVAVVLGTDVDRQYANENALQFVESLNVPVWIAPSSPRCPFPTMHPYFQGILPASIAGISAIFKDYDLVLVFGAPVFRYHQYEPGQYLGENTELIAFSCDIHEAARAAMGISYICDLKDSLACLSQVVEKKQGEVTPRPRAKLAEPSQGNYIKPERLFDLLNDLVPEDTIFTNESTSTMSILWERLNIKGQGSYFFAAAGGLGFGMPAAVGIQLAHTQRRVVAIIGDGSANYSITALWTAAQYKIPVIFIVLKNGTYGALRWFADVLKAENVPGMDVPDIDFTQIAQGYGVEAHSISKDEEFINRFKQALASDQPTLLEIVTVEN</sequence>
<keyword evidence="7" id="KW-0456">Lyase</keyword>
<evidence type="ECO:0000256" key="2">
    <source>
        <dbReference type="ARBA" id="ARBA00023052"/>
    </source>
</evidence>
<evidence type="ECO:0000259" key="5">
    <source>
        <dbReference type="Pfam" id="PF02775"/>
    </source>
</evidence>
<dbReference type="EC" id="4.1.1.7" evidence="7"/>
<evidence type="ECO:0000259" key="6">
    <source>
        <dbReference type="Pfam" id="PF02776"/>
    </source>
</evidence>
<dbReference type="Pfam" id="PF02775">
    <property type="entry name" value="TPP_enzyme_C"/>
    <property type="match status" value="1"/>
</dbReference>
<dbReference type="GO" id="GO:0019752">
    <property type="term" value="P:carboxylic acid metabolic process"/>
    <property type="evidence" value="ECO:0007669"/>
    <property type="project" value="UniProtKB-ARBA"/>
</dbReference>
<gene>
    <name evidence="7" type="primary">mdlC</name>
    <name evidence="7" type="ORF">LF296_07280</name>
</gene>
<protein>
    <submittedName>
        <fullName evidence="7">Benzoylformate decarboxylase</fullName>
        <ecNumber evidence="7">4.1.1.7</ecNumber>
    </submittedName>
</protein>
<dbReference type="GO" id="GO:0050695">
    <property type="term" value="F:benzoylformate decarboxylase activity"/>
    <property type="evidence" value="ECO:0007669"/>
    <property type="project" value="UniProtKB-EC"/>
</dbReference>
<dbReference type="Proteomes" id="UP001199528">
    <property type="component" value="Chromosome"/>
</dbReference>
<dbReference type="Pfam" id="PF02776">
    <property type="entry name" value="TPP_enzyme_N"/>
    <property type="match status" value="1"/>
</dbReference>
<dbReference type="RefSeq" id="WP_272655906.1">
    <property type="nucleotide sequence ID" value="NZ_CP085083.1"/>
</dbReference>
<dbReference type="KEGG" id="aviv:LF296_07280"/>
<name>A0AAJ6P6J0_9GAMM</name>
<dbReference type="InterPro" id="IPR029035">
    <property type="entry name" value="DHS-like_NAD/FAD-binding_dom"/>
</dbReference>
<dbReference type="Pfam" id="PF00205">
    <property type="entry name" value="TPP_enzyme_M"/>
    <property type="match status" value="1"/>
</dbReference>
<dbReference type="EMBL" id="CP085083">
    <property type="protein sequence ID" value="WDZ52569.1"/>
    <property type="molecule type" value="Genomic_DNA"/>
</dbReference>
<evidence type="ECO:0000259" key="4">
    <source>
        <dbReference type="Pfam" id="PF00205"/>
    </source>
</evidence>
<organism evidence="7 8">
    <name type="scientific">Acinetobacter vivianii</name>
    <dbReference type="NCBI Taxonomy" id="1776742"/>
    <lineage>
        <taxon>Bacteria</taxon>
        <taxon>Pseudomonadati</taxon>
        <taxon>Pseudomonadota</taxon>
        <taxon>Gammaproteobacteria</taxon>
        <taxon>Moraxellales</taxon>
        <taxon>Moraxellaceae</taxon>
        <taxon>Acinetobacter</taxon>
    </lineage>
</organism>
<dbReference type="InterPro" id="IPR045229">
    <property type="entry name" value="TPP_enz"/>
</dbReference>
<dbReference type="SUPFAM" id="SSF52518">
    <property type="entry name" value="Thiamin diphosphate-binding fold (THDP-binding)"/>
    <property type="match status" value="2"/>
</dbReference>
<dbReference type="PANTHER" id="PTHR18968:SF133">
    <property type="entry name" value="BENZOYLFORMATE DECARBOXYLASE"/>
    <property type="match status" value="1"/>
</dbReference>
<dbReference type="GO" id="GO:0050660">
    <property type="term" value="F:flavin adenine dinucleotide binding"/>
    <property type="evidence" value="ECO:0007669"/>
    <property type="project" value="TreeGrafter"/>
</dbReference>
<reference evidence="7" key="2">
    <citation type="submission" date="2023-02" db="EMBL/GenBank/DDBJ databases">
        <authorList>
            <person name="Huang Y."/>
            <person name="Zhang Y."/>
            <person name="Zhang T."/>
            <person name="Wang J."/>
        </authorList>
    </citation>
    <scope>NUCLEOTIDE SEQUENCE</scope>
    <source>
        <strain evidence="7">KJ-1</strain>
    </source>
</reference>
<dbReference type="InterPro" id="IPR029061">
    <property type="entry name" value="THDP-binding"/>
</dbReference>
<evidence type="ECO:0000313" key="7">
    <source>
        <dbReference type="EMBL" id="WDZ52569.1"/>
    </source>
</evidence>
<dbReference type="GO" id="GO:0000287">
    <property type="term" value="F:magnesium ion binding"/>
    <property type="evidence" value="ECO:0007669"/>
    <property type="project" value="InterPro"/>
</dbReference>
<dbReference type="InterPro" id="IPR012001">
    <property type="entry name" value="Thiamin_PyroP_enz_TPP-bd_dom"/>
</dbReference>
<feature type="domain" description="Thiamine pyrophosphate enzyme central" evidence="4">
    <location>
        <begin position="191"/>
        <end position="324"/>
    </location>
</feature>
<dbReference type="NCBIfam" id="NF005485">
    <property type="entry name" value="PRK07092.1"/>
    <property type="match status" value="1"/>
</dbReference>
<feature type="domain" description="Thiamine pyrophosphate enzyme TPP-binding" evidence="5">
    <location>
        <begin position="386"/>
        <end position="521"/>
    </location>
</feature>
<dbReference type="Gene3D" id="3.40.50.970">
    <property type="match status" value="2"/>
</dbReference>
<dbReference type="InterPro" id="IPR011766">
    <property type="entry name" value="TPP_enzyme_TPP-bd"/>
</dbReference>
<reference evidence="7" key="1">
    <citation type="journal article" date="2022" name="Front Environ Sci">
        <title>Complete genome sequence analysis of a novel alkane-degrading bacterial strain, Acinetobacter vivianii KJ-1, and its diesel degradation ability.</title>
        <authorList>
            <person name="Zhang Y."/>
            <person name="Song F."/>
            <person name="Wang J."/>
            <person name="Zhao Q."/>
            <person name="Zheng L."/>
            <person name="Wang Z."/>
            <person name="Zhang X."/>
            <person name="Gao Y."/>
            <person name="Chen G."/>
            <person name="Huang Y."/>
        </authorList>
    </citation>
    <scope>NUCLEOTIDE SEQUENCE</scope>
    <source>
        <strain evidence="7">KJ-1</strain>
    </source>
</reference>
<dbReference type="InterPro" id="IPR012000">
    <property type="entry name" value="Thiamin_PyroP_enz_cen_dom"/>
</dbReference>
<dbReference type="SUPFAM" id="SSF52467">
    <property type="entry name" value="DHS-like NAD/FAD-binding domain"/>
    <property type="match status" value="1"/>
</dbReference>
<evidence type="ECO:0000313" key="8">
    <source>
        <dbReference type="Proteomes" id="UP001199528"/>
    </source>
</evidence>
<dbReference type="CDD" id="cd07035">
    <property type="entry name" value="TPP_PYR_POX_like"/>
    <property type="match status" value="1"/>
</dbReference>
<dbReference type="GO" id="GO:0003984">
    <property type="term" value="F:acetolactate synthase activity"/>
    <property type="evidence" value="ECO:0007669"/>
    <property type="project" value="TreeGrafter"/>
</dbReference>
<evidence type="ECO:0000256" key="3">
    <source>
        <dbReference type="RuleBase" id="RU362132"/>
    </source>
</evidence>
<dbReference type="GO" id="GO:0030976">
    <property type="term" value="F:thiamine pyrophosphate binding"/>
    <property type="evidence" value="ECO:0007669"/>
    <property type="project" value="InterPro"/>
</dbReference>
<dbReference type="PANTHER" id="PTHR18968">
    <property type="entry name" value="THIAMINE PYROPHOSPHATE ENZYMES"/>
    <property type="match status" value="1"/>
</dbReference>
<dbReference type="AlphaFoldDB" id="A0AAJ6P6J0"/>